<feature type="domain" description="F-box" evidence="1">
    <location>
        <begin position="2"/>
        <end position="47"/>
    </location>
</feature>
<evidence type="ECO:0000313" key="3">
    <source>
        <dbReference type="Proteomes" id="UP000748756"/>
    </source>
</evidence>
<protein>
    <recommendedName>
        <fullName evidence="1">F-box domain-containing protein</fullName>
    </recommendedName>
</protein>
<dbReference type="EMBL" id="JAAAUQ010000672">
    <property type="protein sequence ID" value="KAF9148353.1"/>
    <property type="molecule type" value="Genomic_DNA"/>
</dbReference>
<evidence type="ECO:0000259" key="1">
    <source>
        <dbReference type="PROSITE" id="PS50181"/>
    </source>
</evidence>
<comment type="caution">
    <text evidence="2">The sequence shown here is derived from an EMBL/GenBank/DDBJ whole genome shotgun (WGS) entry which is preliminary data.</text>
</comment>
<dbReference type="PANTHER" id="PTHR13318">
    <property type="entry name" value="PARTNER OF PAIRED, ISOFORM B-RELATED"/>
    <property type="match status" value="1"/>
</dbReference>
<evidence type="ECO:0000313" key="2">
    <source>
        <dbReference type="EMBL" id="KAF9148353.1"/>
    </source>
</evidence>
<dbReference type="InterPro" id="IPR032675">
    <property type="entry name" value="LRR_dom_sf"/>
</dbReference>
<dbReference type="InterPro" id="IPR001810">
    <property type="entry name" value="F-box_dom"/>
</dbReference>
<dbReference type="Pfam" id="PF12937">
    <property type="entry name" value="F-box-like"/>
    <property type="match status" value="1"/>
</dbReference>
<dbReference type="GO" id="GO:0031146">
    <property type="term" value="P:SCF-dependent proteasomal ubiquitin-dependent protein catabolic process"/>
    <property type="evidence" value="ECO:0007669"/>
    <property type="project" value="TreeGrafter"/>
</dbReference>
<dbReference type="PANTHER" id="PTHR13318:SF190">
    <property type="entry name" value="PARTNER OF PAIRED, ISOFORM B"/>
    <property type="match status" value="1"/>
</dbReference>
<dbReference type="Gene3D" id="1.20.1280.50">
    <property type="match status" value="1"/>
</dbReference>
<dbReference type="Gene3D" id="3.80.10.10">
    <property type="entry name" value="Ribonuclease Inhibitor"/>
    <property type="match status" value="3"/>
</dbReference>
<dbReference type="OrthoDB" id="2434396at2759"/>
<dbReference type="SUPFAM" id="SSF52047">
    <property type="entry name" value="RNI-like"/>
    <property type="match status" value="1"/>
</dbReference>
<proteinExistence type="predicted"/>
<dbReference type="InterPro" id="IPR036047">
    <property type="entry name" value="F-box-like_dom_sf"/>
</dbReference>
<reference evidence="2" key="1">
    <citation type="journal article" date="2020" name="Fungal Divers.">
        <title>Resolving the Mortierellaceae phylogeny through synthesis of multi-gene phylogenetics and phylogenomics.</title>
        <authorList>
            <person name="Vandepol N."/>
            <person name="Liber J."/>
            <person name="Desiro A."/>
            <person name="Na H."/>
            <person name="Kennedy M."/>
            <person name="Barry K."/>
            <person name="Grigoriev I.V."/>
            <person name="Miller A.N."/>
            <person name="O'Donnell K."/>
            <person name="Stajich J.E."/>
            <person name="Bonito G."/>
        </authorList>
    </citation>
    <scope>NUCLEOTIDE SEQUENCE</scope>
    <source>
        <strain evidence="2">NRRL 6426</strain>
    </source>
</reference>
<dbReference type="SUPFAM" id="SSF81383">
    <property type="entry name" value="F-box domain"/>
    <property type="match status" value="1"/>
</dbReference>
<name>A0A9P5RUS9_9FUNG</name>
<gene>
    <name evidence="2" type="ORF">BG015_009919</name>
</gene>
<accession>A0A9P5RUS9</accession>
<dbReference type="PROSITE" id="PS50181">
    <property type="entry name" value="FBOX"/>
    <property type="match status" value="1"/>
</dbReference>
<keyword evidence="3" id="KW-1185">Reference proteome</keyword>
<sequence>MTASMSSLPQEIIDLITIHLNRHDLAQCVRICNQWYTLFTPSLWRDVKADAWFCDKERILILVRNSHFIRALELGDERLEIRFGHHPTLPTSTAGSDRATISMALEAWAPEAALYGPFDALKELVLSGGDSHIGILRVAFLRRCPNLERVQLDNINVVAMVSLGHMFSKCCHQLSHLDWRGPSRGFDDDIAILISSANSYWKEVSLPDMNGFGLKAFAALMESVRTRLEVLRVEGWGELQGEQFLDLLCSAQHLRRLEGPADRKVRENTTELTMWAYSAFYQHTHEKDRSWALGPSMEFLQIWIDDVPRPDVVCRRNGAPLSPDPEVPEGAGDEHLRYDVQRWVYTQLGRLTGLQELVLGVKELEYTELVDLGVGHLINDPIALERALDDIPTFIYRSLEFSLESGLEMLEGLKELRFLDVKSTAHRIGVAELDWMHVNWPKLKTIRGLESTREWAGDVEAGLAVKTAVANSLSKLQSLTYCPTTGDEVDIISVLQLIELNATYQLSSEQQEDMKGFDNPMILFTLIHNNQNLRSLTINEPSVSFISTYLSRHDLAQCIRVSLKWHTFFTPSLWRNFKAGAGFRGREQLDALLANWRYVQNLELFNPEVAQVLAVPLQKQLAKHEGVIRSLTASFQEEAPPLANSKLRSLVMDESCLRNRDGSDGFIFIMAYCPTTHLERLELRLGRHPTLPPSPGPVGEDDPESIYDEVDRALRDSILFRRNFGSFGVLREVIISGGDCNIDAMRLGFLVRCDKLERIRLEDMNKVAIMSVSIALARCCRRLAHIDWTGSCKGNDRDIAELLAATHLGWKELSLSDMGGFGELSFTALMKSIPTVLEVLKVGGWDNAQDFEFLDLLCSARHLRRLEGVKDGKVRQYIGEMTVWAYETYKEHTHKEDRNDRTWVLGPSMEYLQLKVDHVPRRDIVCRRNGDPFSSHPDVPEYAENDRLRYKVYTQLGRLTGLQELVLGVIEFDPDELSKHGIQNRGADLDSIGLEEALKGVYETFQYRSLEFSLESGLELLEGLKNLRVLDVRSTAHRIGVAELDWMHVNWPKLKEIKGLESKREWAGDVAGGLAVKAALFASSTSLYKTGFKTKEARDALARDNHYIRIVEATDPASLRTLSLDEGCFRIKGKPDEFVKVLSSVPTACLQRLEISFLQLRDDFVRVRGTTYDHDRQVEKYRKAMESYRELEPFLALTELEITGAEDTIITEDRLAFLVLCVNLKRIRLNLLDPLSGMAIPWFLELACPKLTCLELNSAGNVEHELGIVTMLKASKLGWRELRLPSMLSFGWLEFEVMMESFETLKVLRIDGSKQLAPNVILNLLCSAKNLRRLEGVADGRREVHTTDPAIIAYAAVFEQIEEGGGVKKDLTWVLGSSVEYFQLRIEGVPRPDVWYNQNRQFLMDRE</sequence>
<organism evidence="2 3">
    <name type="scientific">Linnemannia schmuckeri</name>
    <dbReference type="NCBI Taxonomy" id="64567"/>
    <lineage>
        <taxon>Eukaryota</taxon>
        <taxon>Fungi</taxon>
        <taxon>Fungi incertae sedis</taxon>
        <taxon>Mucoromycota</taxon>
        <taxon>Mortierellomycotina</taxon>
        <taxon>Mortierellomycetes</taxon>
        <taxon>Mortierellales</taxon>
        <taxon>Mortierellaceae</taxon>
        <taxon>Linnemannia</taxon>
    </lineage>
</organism>
<dbReference type="Proteomes" id="UP000748756">
    <property type="component" value="Unassembled WGS sequence"/>
</dbReference>
<dbReference type="GO" id="GO:0019005">
    <property type="term" value="C:SCF ubiquitin ligase complex"/>
    <property type="evidence" value="ECO:0007669"/>
    <property type="project" value="TreeGrafter"/>
</dbReference>